<dbReference type="EMBL" id="JABEBT010000023">
    <property type="protein sequence ID" value="KAF7637061.1"/>
    <property type="molecule type" value="Genomic_DNA"/>
</dbReference>
<dbReference type="InterPro" id="IPR002486">
    <property type="entry name" value="Col_cuticle_N"/>
</dbReference>
<dbReference type="Pfam" id="PF01484">
    <property type="entry name" value="Col_cuticle_N"/>
    <property type="match status" value="1"/>
</dbReference>
<keyword evidence="6" id="KW-1185">Reference proteome</keyword>
<feature type="compositionally biased region" description="Polar residues" evidence="2">
    <location>
        <begin position="97"/>
        <end position="106"/>
    </location>
</feature>
<organism evidence="5 6">
    <name type="scientific">Meloidogyne graminicola</name>
    <dbReference type="NCBI Taxonomy" id="189291"/>
    <lineage>
        <taxon>Eukaryota</taxon>
        <taxon>Metazoa</taxon>
        <taxon>Ecdysozoa</taxon>
        <taxon>Nematoda</taxon>
        <taxon>Chromadorea</taxon>
        <taxon>Rhabditida</taxon>
        <taxon>Tylenchina</taxon>
        <taxon>Tylenchomorpha</taxon>
        <taxon>Tylenchoidea</taxon>
        <taxon>Meloidogynidae</taxon>
        <taxon>Meloidogyninae</taxon>
        <taxon>Meloidogyne</taxon>
    </lineage>
</organism>
<name>A0A8S9ZVQ3_9BILA</name>
<feature type="compositionally biased region" description="Low complexity" evidence="2">
    <location>
        <begin position="85"/>
        <end position="96"/>
    </location>
</feature>
<gene>
    <name evidence="5" type="ORF">Mgra_00003453</name>
</gene>
<keyword evidence="3" id="KW-1133">Transmembrane helix</keyword>
<dbReference type="AlphaFoldDB" id="A0A8S9ZVQ3"/>
<feature type="domain" description="Nematode cuticle collagen N-terminal" evidence="4">
    <location>
        <begin position="12"/>
        <end position="64"/>
    </location>
</feature>
<feature type="region of interest" description="Disordered" evidence="2">
    <location>
        <begin position="72"/>
        <end position="140"/>
    </location>
</feature>
<dbReference type="GO" id="GO:0042302">
    <property type="term" value="F:structural constituent of cuticle"/>
    <property type="evidence" value="ECO:0007669"/>
    <property type="project" value="InterPro"/>
</dbReference>
<comment type="caution">
    <text evidence="5">The sequence shown here is derived from an EMBL/GenBank/DDBJ whole genome shotgun (WGS) entry which is preliminary data.</text>
</comment>
<evidence type="ECO:0000313" key="5">
    <source>
        <dbReference type="EMBL" id="KAF7637061.1"/>
    </source>
</evidence>
<feature type="compositionally biased region" description="Low complexity" evidence="2">
    <location>
        <begin position="328"/>
        <end position="347"/>
    </location>
</feature>
<feature type="region of interest" description="Disordered" evidence="2">
    <location>
        <begin position="160"/>
        <end position="363"/>
    </location>
</feature>
<keyword evidence="3" id="KW-0472">Membrane</keyword>
<feature type="compositionally biased region" description="Low complexity" evidence="2">
    <location>
        <begin position="111"/>
        <end position="120"/>
    </location>
</feature>
<keyword evidence="1" id="KW-0677">Repeat</keyword>
<dbReference type="PANTHER" id="PTHR24637">
    <property type="entry name" value="COLLAGEN"/>
    <property type="match status" value="1"/>
</dbReference>
<dbReference type="SMART" id="SM01088">
    <property type="entry name" value="Col_cuticle_N"/>
    <property type="match status" value="1"/>
</dbReference>
<evidence type="ECO:0000313" key="6">
    <source>
        <dbReference type="Proteomes" id="UP000605970"/>
    </source>
</evidence>
<feature type="compositionally biased region" description="Low complexity" evidence="2">
    <location>
        <begin position="169"/>
        <end position="181"/>
    </location>
</feature>
<dbReference type="OrthoDB" id="5876933at2759"/>
<proteinExistence type="predicted"/>
<sequence length="363" mass="36572">MTTVAKQFSERMLISGAFSACALVTITSICIILSLFNDLNLLYSEIHNDLNNFDLIEKDAWRQLMEESNNLNSFSTQQRVRRQYEQPQKVPQQQSQCNCGRQPNNCPSGPPGQKGQPGIPGEDGANGLAGKPGMDSVPIEVSHPTQNACVKCPAGAPGMPGPVGPQGPPGSTGMPGMPGRMGQNGGFGPPGPVGDQGPFGLPGQPGESGKPGNPGMRGQGKPGHKGPTGLPGPQGQAGAQGASPPSGKPGPPGPSGPAGAPGIPGQPGQPGKAGGKGVPGSDAEYCPCPPRTGEVLSGGRTGGSSHHALTDYSPMDVSPANNKYEGGENPSAASPSSKPNASENANEQPSAAVNPKSGGSYSE</sequence>
<dbReference type="PANTHER" id="PTHR24637:SF236">
    <property type="entry name" value="NEMATODE CUTICLE COLLAGEN N-TERMINAL DOMAIN-CONTAINING PROTEIN"/>
    <property type="match status" value="1"/>
</dbReference>
<evidence type="ECO:0000259" key="4">
    <source>
        <dbReference type="SMART" id="SM01088"/>
    </source>
</evidence>
<keyword evidence="3" id="KW-0812">Transmembrane</keyword>
<reference evidence="5" key="1">
    <citation type="journal article" date="2020" name="Ecol. Evol.">
        <title>Genome structure and content of the rice root-knot nematode (Meloidogyne graminicola).</title>
        <authorList>
            <person name="Phan N.T."/>
            <person name="Danchin E.G.J."/>
            <person name="Klopp C."/>
            <person name="Perfus-Barbeoch L."/>
            <person name="Kozlowski D.K."/>
            <person name="Koutsovoulos G.D."/>
            <person name="Lopez-Roques C."/>
            <person name="Bouchez O."/>
            <person name="Zahm M."/>
            <person name="Besnard G."/>
            <person name="Bellafiore S."/>
        </authorList>
    </citation>
    <scope>NUCLEOTIDE SEQUENCE</scope>
    <source>
        <strain evidence="5">VN-18</strain>
    </source>
</reference>
<evidence type="ECO:0000256" key="1">
    <source>
        <dbReference type="ARBA" id="ARBA00022737"/>
    </source>
</evidence>
<dbReference type="Proteomes" id="UP000605970">
    <property type="component" value="Unassembled WGS sequence"/>
</dbReference>
<accession>A0A8S9ZVQ3</accession>
<evidence type="ECO:0000256" key="3">
    <source>
        <dbReference type="SAM" id="Phobius"/>
    </source>
</evidence>
<feature type="transmembrane region" description="Helical" evidence="3">
    <location>
        <begin position="12"/>
        <end position="36"/>
    </location>
</feature>
<feature type="compositionally biased region" description="Low complexity" evidence="2">
    <location>
        <begin position="225"/>
        <end position="245"/>
    </location>
</feature>
<feature type="compositionally biased region" description="Pro residues" evidence="2">
    <location>
        <begin position="246"/>
        <end position="255"/>
    </location>
</feature>
<evidence type="ECO:0000256" key="2">
    <source>
        <dbReference type="SAM" id="MobiDB-lite"/>
    </source>
</evidence>
<protein>
    <submittedName>
        <fullName evidence="5">Col_cuticle_N domain-containing protein</fullName>
    </submittedName>
</protein>